<evidence type="ECO:0000313" key="1">
    <source>
        <dbReference type="EMBL" id="GIY35207.1"/>
    </source>
</evidence>
<protein>
    <submittedName>
        <fullName evidence="1">Uncharacterized protein</fullName>
    </submittedName>
</protein>
<organism evidence="1 2">
    <name type="scientific">Caerostris darwini</name>
    <dbReference type="NCBI Taxonomy" id="1538125"/>
    <lineage>
        <taxon>Eukaryota</taxon>
        <taxon>Metazoa</taxon>
        <taxon>Ecdysozoa</taxon>
        <taxon>Arthropoda</taxon>
        <taxon>Chelicerata</taxon>
        <taxon>Arachnida</taxon>
        <taxon>Araneae</taxon>
        <taxon>Araneomorphae</taxon>
        <taxon>Entelegynae</taxon>
        <taxon>Araneoidea</taxon>
        <taxon>Araneidae</taxon>
        <taxon>Caerostris</taxon>
    </lineage>
</organism>
<proteinExistence type="predicted"/>
<dbReference type="EMBL" id="BPLQ01008148">
    <property type="protein sequence ID" value="GIY35207.1"/>
    <property type="molecule type" value="Genomic_DNA"/>
</dbReference>
<evidence type="ECO:0000313" key="2">
    <source>
        <dbReference type="Proteomes" id="UP001054837"/>
    </source>
</evidence>
<dbReference type="Proteomes" id="UP001054837">
    <property type="component" value="Unassembled WGS sequence"/>
</dbReference>
<sequence>MTPLKPPEQDRTQIFHFQMRYKVHGGTIFLVLCAGSHSDLIGRSVLWDEFANRWTPLVSGVDIRLANYGVSLKTIFLVLCAGSHSDLIGRSVLWDEFANRSQAAFGKGNRHSISELWTLFLVLCAGAHSDLIGRSVLWDEYANSKPPLVSGVDIRLVNAGVLVPLFLVLCSGAHSDLIGRYVLWDEFTNRRSLLEFANRRAPLVSGVDIRLVNYGCILKSFTSGLALANT</sequence>
<dbReference type="AlphaFoldDB" id="A0AAV4SRY3"/>
<accession>A0AAV4SRY3</accession>
<comment type="caution">
    <text evidence="1">The sequence shown here is derived from an EMBL/GenBank/DDBJ whole genome shotgun (WGS) entry which is preliminary data.</text>
</comment>
<reference evidence="1 2" key="1">
    <citation type="submission" date="2021-06" db="EMBL/GenBank/DDBJ databases">
        <title>Caerostris darwini draft genome.</title>
        <authorList>
            <person name="Kono N."/>
            <person name="Arakawa K."/>
        </authorList>
    </citation>
    <scope>NUCLEOTIDE SEQUENCE [LARGE SCALE GENOMIC DNA]</scope>
</reference>
<gene>
    <name evidence="1" type="ORF">CDAR_86141</name>
</gene>
<keyword evidence="2" id="KW-1185">Reference proteome</keyword>
<name>A0AAV4SRY3_9ARAC</name>